<dbReference type="GO" id="GO:0000160">
    <property type="term" value="P:phosphorelay signal transduction system"/>
    <property type="evidence" value="ECO:0007669"/>
    <property type="project" value="InterPro"/>
</dbReference>
<keyword evidence="5" id="KW-1185">Reference proteome</keyword>
<name>A0AAW9QHH5_9CHRO</name>
<evidence type="ECO:0000313" key="4">
    <source>
        <dbReference type="EMBL" id="MEG3436460.1"/>
    </source>
</evidence>
<protein>
    <submittedName>
        <fullName evidence="4">Response regulator transcription factor</fullName>
    </submittedName>
</protein>
<evidence type="ECO:0000256" key="1">
    <source>
        <dbReference type="ARBA" id="ARBA00023125"/>
    </source>
</evidence>
<reference evidence="4 5" key="1">
    <citation type="submission" date="2024-01" db="EMBL/GenBank/DDBJ databases">
        <title>Genomic insights into the taxonomy and metabolism of the cyanobacterium Pannus brasiliensis CCIBt3594.</title>
        <authorList>
            <person name="Machado M."/>
            <person name="Botero N.B."/>
            <person name="Andreote A.P.D."/>
            <person name="Feitosa A.M.T."/>
            <person name="Popin R."/>
            <person name="Sivonen K."/>
            <person name="Fiore M.F."/>
        </authorList>
    </citation>
    <scope>NUCLEOTIDE SEQUENCE [LARGE SCALE GENOMIC DNA]</scope>
    <source>
        <strain evidence="4 5">CCIBt3594</strain>
    </source>
</reference>
<evidence type="ECO:0000313" key="5">
    <source>
        <dbReference type="Proteomes" id="UP001328733"/>
    </source>
</evidence>
<dbReference type="SMART" id="SM00448">
    <property type="entry name" value="REC"/>
    <property type="match status" value="1"/>
</dbReference>
<dbReference type="InterPro" id="IPR001789">
    <property type="entry name" value="Sig_transdc_resp-reg_receiver"/>
</dbReference>
<dbReference type="Gene3D" id="3.40.50.2300">
    <property type="match status" value="1"/>
</dbReference>
<keyword evidence="2" id="KW-0597">Phosphoprotein</keyword>
<keyword evidence="1" id="KW-0238">DNA-binding</keyword>
<dbReference type="AlphaFoldDB" id="A0AAW9QHH5"/>
<dbReference type="Proteomes" id="UP001328733">
    <property type="component" value="Unassembled WGS sequence"/>
</dbReference>
<dbReference type="Pfam" id="PF00072">
    <property type="entry name" value="Response_reg"/>
    <property type="match status" value="1"/>
</dbReference>
<evidence type="ECO:0000259" key="3">
    <source>
        <dbReference type="PROSITE" id="PS50110"/>
    </source>
</evidence>
<organism evidence="4 5">
    <name type="scientific">Pannus brasiliensis CCIBt3594</name>
    <dbReference type="NCBI Taxonomy" id="1427578"/>
    <lineage>
        <taxon>Bacteria</taxon>
        <taxon>Bacillati</taxon>
        <taxon>Cyanobacteriota</taxon>
        <taxon>Cyanophyceae</taxon>
        <taxon>Oscillatoriophycideae</taxon>
        <taxon>Chroococcales</taxon>
        <taxon>Microcystaceae</taxon>
        <taxon>Pannus</taxon>
    </lineage>
</organism>
<dbReference type="InterPro" id="IPR058245">
    <property type="entry name" value="NreC/VraR/RcsB-like_REC"/>
</dbReference>
<proteinExistence type="predicted"/>
<feature type="modified residue" description="4-aspartylphosphate" evidence="2">
    <location>
        <position position="59"/>
    </location>
</feature>
<accession>A0AAW9QHH5</accession>
<dbReference type="GO" id="GO:0003677">
    <property type="term" value="F:DNA binding"/>
    <property type="evidence" value="ECO:0007669"/>
    <property type="project" value="UniProtKB-KW"/>
</dbReference>
<dbReference type="SUPFAM" id="SSF52172">
    <property type="entry name" value="CheY-like"/>
    <property type="match status" value="1"/>
</dbReference>
<dbReference type="PROSITE" id="PS50110">
    <property type="entry name" value="RESPONSE_REGULATORY"/>
    <property type="match status" value="1"/>
</dbReference>
<dbReference type="PANTHER" id="PTHR43214">
    <property type="entry name" value="TWO-COMPONENT RESPONSE REGULATOR"/>
    <property type="match status" value="1"/>
</dbReference>
<dbReference type="InterPro" id="IPR011006">
    <property type="entry name" value="CheY-like_superfamily"/>
</dbReference>
<comment type="caution">
    <text evidence="4">The sequence shown here is derived from an EMBL/GenBank/DDBJ whole genome shotgun (WGS) entry which is preliminary data.</text>
</comment>
<feature type="domain" description="Response regulatory" evidence="3">
    <location>
        <begin position="8"/>
        <end position="124"/>
    </location>
</feature>
<gene>
    <name evidence="4" type="ORF">V0288_04955</name>
</gene>
<dbReference type="CDD" id="cd17535">
    <property type="entry name" value="REC_NarL-like"/>
    <property type="match status" value="1"/>
</dbReference>
<evidence type="ECO:0000256" key="2">
    <source>
        <dbReference type="PROSITE-ProRule" id="PRU00169"/>
    </source>
</evidence>
<sequence>MKSADRIRVLIADDHELTRLGLQALIAGWSRFEVVGVAVNGKQAIELVRQLQPDVIVLDLQMPALDGLSAATPIKQFAPATRIIAYTSVADPQIEVMTQTAPIDLYCPKDISSQELIEAIETLGSLARSGQTQLIG</sequence>
<dbReference type="EMBL" id="JBAFSM010000006">
    <property type="protein sequence ID" value="MEG3436460.1"/>
    <property type="molecule type" value="Genomic_DNA"/>
</dbReference>
<dbReference type="RefSeq" id="WP_332863916.1">
    <property type="nucleotide sequence ID" value="NZ_JBAFSM010000006.1"/>
</dbReference>
<dbReference type="InterPro" id="IPR039420">
    <property type="entry name" value="WalR-like"/>
</dbReference>